<comment type="caution">
    <text evidence="2">The sequence shown here is derived from an EMBL/GenBank/DDBJ whole genome shotgun (WGS) entry which is preliminary data.</text>
</comment>
<accession>A0ABU2LLR2</accession>
<organism evidence="2 3">
    <name type="scientific">Streptomyces millisiae</name>
    <dbReference type="NCBI Taxonomy" id="3075542"/>
    <lineage>
        <taxon>Bacteria</taxon>
        <taxon>Bacillati</taxon>
        <taxon>Actinomycetota</taxon>
        <taxon>Actinomycetes</taxon>
        <taxon>Kitasatosporales</taxon>
        <taxon>Streptomycetaceae</taxon>
        <taxon>Streptomyces</taxon>
    </lineage>
</organism>
<dbReference type="Pfam" id="PF11171">
    <property type="entry name" value="DUF2958"/>
    <property type="match status" value="1"/>
</dbReference>
<feature type="region of interest" description="Disordered" evidence="1">
    <location>
        <begin position="100"/>
        <end position="121"/>
    </location>
</feature>
<name>A0ABU2LLR2_9ACTN</name>
<dbReference type="EMBL" id="JAVREM010000007">
    <property type="protein sequence ID" value="MDT0318524.1"/>
    <property type="molecule type" value="Genomic_DNA"/>
</dbReference>
<gene>
    <name evidence="2" type="ORF">RNC47_09275</name>
</gene>
<dbReference type="Proteomes" id="UP001183420">
    <property type="component" value="Unassembled WGS sequence"/>
</dbReference>
<evidence type="ECO:0008006" key="4">
    <source>
        <dbReference type="Google" id="ProtNLM"/>
    </source>
</evidence>
<dbReference type="InterPro" id="IPR021341">
    <property type="entry name" value="DUF2958"/>
</dbReference>
<proteinExistence type="predicted"/>
<reference evidence="3" key="1">
    <citation type="submission" date="2023-07" db="EMBL/GenBank/DDBJ databases">
        <title>30 novel species of actinomycetes from the DSMZ collection.</title>
        <authorList>
            <person name="Nouioui I."/>
        </authorList>
    </citation>
    <scope>NUCLEOTIDE SEQUENCE [LARGE SCALE GENOMIC DNA]</scope>
    <source>
        <strain evidence="3">DSM 44918</strain>
    </source>
</reference>
<protein>
    <recommendedName>
        <fullName evidence="4">DUF2958 domain-containing protein</fullName>
    </recommendedName>
</protein>
<dbReference type="RefSeq" id="WP_311597263.1">
    <property type="nucleotide sequence ID" value="NZ_JAVREM010000007.1"/>
</dbReference>
<keyword evidence="3" id="KW-1185">Reference proteome</keyword>
<evidence type="ECO:0000313" key="2">
    <source>
        <dbReference type="EMBL" id="MDT0318524.1"/>
    </source>
</evidence>
<evidence type="ECO:0000256" key="1">
    <source>
        <dbReference type="SAM" id="MobiDB-lite"/>
    </source>
</evidence>
<evidence type="ECO:0000313" key="3">
    <source>
        <dbReference type="Proteomes" id="UP001183420"/>
    </source>
</evidence>
<sequence length="121" mass="13702">MRTRPPEIHRELRGHAFYPPEQDLAAIPPLYGTDHQPAENAIVHLRYVAPWGEWYITELDPDTGEAFGWAALGDDTTQGEWGYIDLPALESFASGPDQLVRRDLHHQPVPARDCLPHGRSR</sequence>